<evidence type="ECO:0008006" key="3">
    <source>
        <dbReference type="Google" id="ProtNLM"/>
    </source>
</evidence>
<protein>
    <recommendedName>
        <fullName evidence="3">T9SS type B sorting domain-containing protein</fullName>
    </recommendedName>
</protein>
<evidence type="ECO:0000313" key="1">
    <source>
        <dbReference type="EMBL" id="AWG24513.1"/>
    </source>
</evidence>
<dbReference type="KEGG" id="fki:FK004_04310"/>
<name>A0A2S1LL76_9FLAO</name>
<dbReference type="InterPro" id="IPR026341">
    <property type="entry name" value="T9SS_type_B"/>
</dbReference>
<dbReference type="Proteomes" id="UP000244677">
    <property type="component" value="Chromosome"/>
</dbReference>
<dbReference type="Pfam" id="PF13585">
    <property type="entry name" value="CHU_C"/>
    <property type="match status" value="1"/>
</dbReference>
<proteinExistence type="predicted"/>
<organism evidence="1 2">
    <name type="scientific">Flavobacterium kingsejongi</name>
    <dbReference type="NCBI Taxonomy" id="1678728"/>
    <lineage>
        <taxon>Bacteria</taxon>
        <taxon>Pseudomonadati</taxon>
        <taxon>Bacteroidota</taxon>
        <taxon>Flavobacteriia</taxon>
        <taxon>Flavobacteriales</taxon>
        <taxon>Flavobacteriaceae</taxon>
        <taxon>Flavobacterium</taxon>
    </lineage>
</organism>
<sequence>MIPSTTIDARAEVVYGCAQDSQSNTITIHVNPEVSADVVYSHNGLSQFENVFTDWSPGLHTVVVGHIGGCSKEVTVEVVAVAVLTVTAAEDGLNTIRVTASGGLPGYRYYFNGQDNGTNPVFGISASGDYEVKVVDANGCEAIILLAMTFVPIEIPNFFTPNSDGENDTWTPRNIDNYPAISTAIYDRAGRKLATIRIGESWNGVYDGNPLPSGDYWYVVRLNDGTNREMVGHVTLYR</sequence>
<evidence type="ECO:0000313" key="2">
    <source>
        <dbReference type="Proteomes" id="UP000244677"/>
    </source>
</evidence>
<dbReference type="AlphaFoldDB" id="A0A2S1LL76"/>
<gene>
    <name evidence="1" type="ORF">FK004_04310</name>
</gene>
<dbReference type="EMBL" id="CP020919">
    <property type="protein sequence ID" value="AWG24513.1"/>
    <property type="molecule type" value="Genomic_DNA"/>
</dbReference>
<dbReference type="NCBIfam" id="TIGR04131">
    <property type="entry name" value="Bac_Flav_CTERM"/>
    <property type="match status" value="1"/>
</dbReference>
<dbReference type="RefSeq" id="WP_108736149.1">
    <property type="nucleotide sequence ID" value="NZ_CP020919.1"/>
</dbReference>
<keyword evidence="2" id="KW-1185">Reference proteome</keyword>
<accession>A0A2S1LL76</accession>
<reference evidence="1 2" key="1">
    <citation type="submission" date="2017-04" db="EMBL/GenBank/DDBJ databases">
        <title>Complete genome sequence of Flavobacterium kingsejong AJ004.</title>
        <authorList>
            <person name="Lee P.C."/>
        </authorList>
    </citation>
    <scope>NUCLEOTIDE SEQUENCE [LARGE SCALE GENOMIC DNA]</scope>
    <source>
        <strain evidence="1 2">AJ004</strain>
    </source>
</reference>
<dbReference type="OrthoDB" id="9765926at2"/>